<sequence length="172" mass="18982">MTLFFTADTHFGDHRTINIQRRPFASVAEMDEMLVASWNATVAPTDEVWHLGDVARRSSDVASLLTSLNGIKHLVRGNNDEPATGDAAGWSSVQDYAELTVDGTLLVLCHYPFRSWNGQHRRSINLHGHSHGRLKSMPRQFDVGVDARGFRPTALETLLAAATRSSGIEDDV</sequence>
<gene>
    <name evidence="3" type="ORF">FSB78_10160</name>
</gene>
<name>A0A5C6UH25_9SPHN</name>
<evidence type="ECO:0000313" key="3">
    <source>
        <dbReference type="EMBL" id="TXC71268.1"/>
    </source>
</evidence>
<dbReference type="Pfam" id="PF12850">
    <property type="entry name" value="Metallophos_2"/>
    <property type="match status" value="1"/>
</dbReference>
<protein>
    <submittedName>
        <fullName evidence="3">Metallophosphoesterase</fullName>
    </submittedName>
</protein>
<evidence type="ECO:0000259" key="2">
    <source>
        <dbReference type="Pfam" id="PF12850"/>
    </source>
</evidence>
<dbReference type="Gene3D" id="3.60.21.10">
    <property type="match status" value="1"/>
</dbReference>
<comment type="similarity">
    <text evidence="1">Belongs to the metallophosphoesterase superfamily. YfcE family.</text>
</comment>
<dbReference type="InterPro" id="IPR024654">
    <property type="entry name" value="Calcineurin-like_PHP_lpxH"/>
</dbReference>
<dbReference type="SUPFAM" id="SSF56300">
    <property type="entry name" value="Metallo-dependent phosphatases"/>
    <property type="match status" value="1"/>
</dbReference>
<dbReference type="RefSeq" id="WP_147082395.1">
    <property type="nucleotide sequence ID" value="NZ_VOQR01000001.1"/>
</dbReference>
<dbReference type="OrthoDB" id="5380073at2"/>
<feature type="domain" description="Calcineurin-like phosphoesterase" evidence="2">
    <location>
        <begin position="1"/>
        <end position="132"/>
    </location>
</feature>
<evidence type="ECO:0000256" key="1">
    <source>
        <dbReference type="ARBA" id="ARBA00008950"/>
    </source>
</evidence>
<dbReference type="Proteomes" id="UP000321250">
    <property type="component" value="Unassembled WGS sequence"/>
</dbReference>
<comment type="caution">
    <text evidence="3">The sequence shown here is derived from an EMBL/GenBank/DDBJ whole genome shotgun (WGS) entry which is preliminary data.</text>
</comment>
<dbReference type="AlphaFoldDB" id="A0A5C6UH25"/>
<organism evidence="3 4">
    <name type="scientific">Sphingomonas ginsenosidivorax</name>
    <dbReference type="NCBI Taxonomy" id="862135"/>
    <lineage>
        <taxon>Bacteria</taxon>
        <taxon>Pseudomonadati</taxon>
        <taxon>Pseudomonadota</taxon>
        <taxon>Alphaproteobacteria</taxon>
        <taxon>Sphingomonadales</taxon>
        <taxon>Sphingomonadaceae</taxon>
        <taxon>Sphingomonas</taxon>
    </lineage>
</organism>
<reference evidence="3 4" key="1">
    <citation type="journal article" date="2013" name="Antonie Van Leeuwenhoek">
        <title>Sphingomonas ginsenosidivorax sp. nov., with the ability to transform ginsenosides.</title>
        <authorList>
            <person name="Jin X.F."/>
            <person name="Kim J.K."/>
            <person name="Liu Q.M."/>
            <person name="Kang M.S."/>
            <person name="He D."/>
            <person name="Jin F.X."/>
            <person name="Kim S.C."/>
            <person name="Im W.T."/>
        </authorList>
    </citation>
    <scope>NUCLEOTIDE SEQUENCE [LARGE SCALE GENOMIC DNA]</scope>
    <source>
        <strain evidence="3 4">KHI67</strain>
    </source>
</reference>
<dbReference type="InterPro" id="IPR029052">
    <property type="entry name" value="Metallo-depent_PP-like"/>
</dbReference>
<evidence type="ECO:0000313" key="4">
    <source>
        <dbReference type="Proteomes" id="UP000321250"/>
    </source>
</evidence>
<accession>A0A5C6UH25</accession>
<dbReference type="EMBL" id="VOQR01000001">
    <property type="protein sequence ID" value="TXC71268.1"/>
    <property type="molecule type" value="Genomic_DNA"/>
</dbReference>
<proteinExistence type="inferred from homology"/>
<keyword evidence="4" id="KW-1185">Reference proteome</keyword>